<evidence type="ECO:0000256" key="3">
    <source>
        <dbReference type="ARBA" id="ARBA00022801"/>
    </source>
</evidence>
<evidence type="ECO:0000256" key="8">
    <source>
        <dbReference type="SAM" id="MobiDB-lite"/>
    </source>
</evidence>
<dbReference type="GO" id="GO:0004386">
    <property type="term" value="F:helicase activity"/>
    <property type="evidence" value="ECO:0007669"/>
    <property type="project" value="UniProtKB-KW"/>
</dbReference>
<feature type="compositionally biased region" description="Basic and acidic residues" evidence="8">
    <location>
        <begin position="613"/>
        <end position="635"/>
    </location>
</feature>
<dbReference type="PANTHER" id="PTHR47963">
    <property type="entry name" value="DEAD-BOX ATP-DEPENDENT RNA HELICASE 47, MITOCHONDRIAL"/>
    <property type="match status" value="1"/>
</dbReference>
<dbReference type="CDD" id="cd18787">
    <property type="entry name" value="SF2_C_DEAD"/>
    <property type="match status" value="1"/>
</dbReference>
<sequence>MNKFEQLGLNESLLLAIKDLGFENPSEVQEKAIPVLLEQETDLVALAQTGTGKTAAFGFPLIQKIDAEDRSTQALILSPTRELCLQITNEIKQYSKYVKGLHTVAVYGGASITEQAREVKRGAQIIVATPGRMQDMINRGLVNIKNINYCILDEADEMLNMGFYEDIVSILSDTPDEKRTWLFSATMPTEVARIAKKFMHNPAEVTVGTKNSGSATVSHEFYCVNARDRYEALKRLADANPDIFSVVFCRTKRDTQAVAEKLIEDGYNAAALHGDLSQAQRDGVMKSFRGRQIQMLVATDVAARGIDVDNITHVVNYQLPDEIETYNHRSGRTGRAGKLGTSIVIITKSEIRKISAIERIIQQKFEEKTIPSGIEICEIQLLHLANKIKDTEVDHEIDSYLPAINEVLDGLSKEELIKKMVSVEFNRFINYYKKKRDLSGEKGERSERNSEPREIRAGDPVRYFVNIGSRDDFDWMQLKDFLKETLDLGRDDVFKVDVKEGFSFFNTDGEHTEKVMSILNGYDMNGRRINVEISKNDGGSRDRRDHNGRSGGGERRSSGGFGGRSSAPRSGGSFGSRSDSRERSASSRREGGFRSERSSAPRREPGSSQREGNAPRRSESNSDRPAGRSFDDAKARRPRKS</sequence>
<protein>
    <recommendedName>
        <fullName evidence="1">RNA helicase</fullName>
        <ecNumber evidence="1">3.6.4.13</ecNumber>
    </recommendedName>
</protein>
<dbReference type="InterPro" id="IPR014014">
    <property type="entry name" value="RNA_helicase_DEAD_Q_motif"/>
</dbReference>
<dbReference type="SUPFAM" id="SSF52540">
    <property type="entry name" value="P-loop containing nucleoside triphosphate hydrolases"/>
    <property type="match status" value="1"/>
</dbReference>
<feature type="compositionally biased region" description="Basic and acidic residues" evidence="8">
    <location>
        <begin position="578"/>
        <end position="605"/>
    </location>
</feature>
<feature type="region of interest" description="Disordered" evidence="8">
    <location>
        <begin position="533"/>
        <end position="641"/>
    </location>
</feature>
<dbReference type="Pfam" id="PF00270">
    <property type="entry name" value="DEAD"/>
    <property type="match status" value="1"/>
</dbReference>
<dbReference type="RefSeq" id="WP_342696586.1">
    <property type="nucleotide sequence ID" value="NZ_JBCGDO010000017.1"/>
</dbReference>
<feature type="short sequence motif" description="Q motif" evidence="6">
    <location>
        <begin position="2"/>
        <end position="30"/>
    </location>
</feature>
<dbReference type="Gene3D" id="3.40.50.300">
    <property type="entry name" value="P-loop containing nucleotide triphosphate hydrolases"/>
    <property type="match status" value="2"/>
</dbReference>
<keyword evidence="3 7" id="KW-0378">Hydrolase</keyword>
<dbReference type="InterPro" id="IPR011545">
    <property type="entry name" value="DEAD/DEAH_box_helicase_dom"/>
</dbReference>
<dbReference type="InterPro" id="IPR000629">
    <property type="entry name" value="RNA-helicase_DEAD-box_CS"/>
</dbReference>
<feature type="domain" description="Helicase ATP-binding" evidence="9">
    <location>
        <begin position="34"/>
        <end position="205"/>
    </location>
</feature>
<keyword evidence="4 7" id="KW-0347">Helicase</keyword>
<dbReference type="PROSITE" id="PS51195">
    <property type="entry name" value="Q_MOTIF"/>
    <property type="match status" value="1"/>
</dbReference>
<dbReference type="PROSITE" id="PS00039">
    <property type="entry name" value="DEAD_ATP_HELICASE"/>
    <property type="match status" value="1"/>
</dbReference>
<organism evidence="12 13">
    <name type="scientific">Flavobacterium aureirubrum</name>
    <dbReference type="NCBI Taxonomy" id="3133147"/>
    <lineage>
        <taxon>Bacteria</taxon>
        <taxon>Pseudomonadati</taxon>
        <taxon>Bacteroidota</taxon>
        <taxon>Flavobacteriia</taxon>
        <taxon>Flavobacteriales</taxon>
        <taxon>Flavobacteriaceae</taxon>
        <taxon>Flavobacterium</taxon>
    </lineage>
</organism>
<dbReference type="InterPro" id="IPR050547">
    <property type="entry name" value="DEAD_box_RNA_helicases"/>
</dbReference>
<evidence type="ECO:0000256" key="7">
    <source>
        <dbReference type="RuleBase" id="RU000492"/>
    </source>
</evidence>
<dbReference type="Gene3D" id="3.30.70.330">
    <property type="match status" value="1"/>
</dbReference>
<dbReference type="EC" id="3.6.4.13" evidence="1"/>
<evidence type="ECO:0000259" key="11">
    <source>
        <dbReference type="PROSITE" id="PS51195"/>
    </source>
</evidence>
<feature type="domain" description="Helicase C-terminal" evidence="10">
    <location>
        <begin position="225"/>
        <end position="378"/>
    </location>
</feature>
<keyword evidence="13" id="KW-1185">Reference proteome</keyword>
<dbReference type="PROSITE" id="PS51194">
    <property type="entry name" value="HELICASE_CTER"/>
    <property type="match status" value="1"/>
</dbReference>
<feature type="compositionally biased region" description="Basic and acidic residues" evidence="8">
    <location>
        <begin position="533"/>
        <end position="557"/>
    </location>
</feature>
<dbReference type="SMART" id="SM00490">
    <property type="entry name" value="HELICc"/>
    <property type="match status" value="1"/>
</dbReference>
<evidence type="ECO:0000313" key="12">
    <source>
        <dbReference type="EMBL" id="MEM0543392.1"/>
    </source>
</evidence>
<evidence type="ECO:0000256" key="6">
    <source>
        <dbReference type="PROSITE-ProRule" id="PRU00552"/>
    </source>
</evidence>
<evidence type="ECO:0000313" key="13">
    <source>
        <dbReference type="Proteomes" id="UP001460072"/>
    </source>
</evidence>
<dbReference type="SMART" id="SM00487">
    <property type="entry name" value="DEXDc"/>
    <property type="match status" value="1"/>
</dbReference>
<dbReference type="CDD" id="cd00268">
    <property type="entry name" value="DEADc"/>
    <property type="match status" value="1"/>
</dbReference>
<dbReference type="Pfam" id="PF00271">
    <property type="entry name" value="Helicase_C"/>
    <property type="match status" value="1"/>
</dbReference>
<keyword evidence="2 7" id="KW-0547">Nucleotide-binding</keyword>
<dbReference type="InterPro" id="IPR005580">
    <property type="entry name" value="DbpA/CsdA_RNA-bd_dom"/>
</dbReference>
<dbReference type="InterPro" id="IPR001650">
    <property type="entry name" value="Helicase_C-like"/>
</dbReference>
<keyword evidence="5 7" id="KW-0067">ATP-binding</keyword>
<dbReference type="InterPro" id="IPR035979">
    <property type="entry name" value="RBD_domain_sf"/>
</dbReference>
<evidence type="ECO:0000256" key="1">
    <source>
        <dbReference type="ARBA" id="ARBA00012552"/>
    </source>
</evidence>
<accession>A0ABU9N6S7</accession>
<proteinExistence type="inferred from homology"/>
<dbReference type="InterPro" id="IPR027417">
    <property type="entry name" value="P-loop_NTPase"/>
</dbReference>
<evidence type="ECO:0000256" key="2">
    <source>
        <dbReference type="ARBA" id="ARBA00022741"/>
    </source>
</evidence>
<comment type="caution">
    <text evidence="12">The sequence shown here is derived from an EMBL/GenBank/DDBJ whole genome shotgun (WGS) entry which is preliminary data.</text>
</comment>
<feature type="domain" description="DEAD-box RNA helicase Q" evidence="11">
    <location>
        <begin position="2"/>
        <end position="30"/>
    </location>
</feature>
<dbReference type="CDD" id="cd12252">
    <property type="entry name" value="RRM_DbpA"/>
    <property type="match status" value="1"/>
</dbReference>
<dbReference type="Pfam" id="PF03880">
    <property type="entry name" value="DbpA"/>
    <property type="match status" value="1"/>
</dbReference>
<name>A0ABU9N6S7_9FLAO</name>
<dbReference type="InterPro" id="IPR012677">
    <property type="entry name" value="Nucleotide-bd_a/b_plait_sf"/>
</dbReference>
<reference evidence="12 13" key="1">
    <citation type="submission" date="2024-03" db="EMBL/GenBank/DDBJ databases">
        <title>Two novel species of the genus Flavobacterium exhibiting potentially degradation of complex polysaccharides.</title>
        <authorList>
            <person name="Lian X."/>
        </authorList>
    </citation>
    <scope>NUCLEOTIDE SEQUENCE [LARGE SCALE GENOMIC DNA]</scope>
    <source>
        <strain evidence="13">j3</strain>
    </source>
</reference>
<gene>
    <name evidence="12" type="ORF">WFZ85_12255</name>
</gene>
<dbReference type="Proteomes" id="UP001460072">
    <property type="component" value="Unassembled WGS sequence"/>
</dbReference>
<dbReference type="PANTHER" id="PTHR47963:SF8">
    <property type="entry name" value="ATP-DEPENDENT RNA HELICASE DEAD"/>
    <property type="match status" value="1"/>
</dbReference>
<evidence type="ECO:0000256" key="5">
    <source>
        <dbReference type="ARBA" id="ARBA00022840"/>
    </source>
</evidence>
<dbReference type="SUPFAM" id="SSF54928">
    <property type="entry name" value="RNA-binding domain, RBD"/>
    <property type="match status" value="1"/>
</dbReference>
<dbReference type="EMBL" id="JBCGDO010000017">
    <property type="protein sequence ID" value="MEM0543392.1"/>
    <property type="molecule type" value="Genomic_DNA"/>
</dbReference>
<evidence type="ECO:0000259" key="9">
    <source>
        <dbReference type="PROSITE" id="PS51192"/>
    </source>
</evidence>
<dbReference type="InterPro" id="IPR044742">
    <property type="entry name" value="DEAD/DEAH_RhlB"/>
</dbReference>
<dbReference type="PROSITE" id="PS51192">
    <property type="entry name" value="HELICASE_ATP_BIND_1"/>
    <property type="match status" value="1"/>
</dbReference>
<feature type="compositionally biased region" description="Low complexity" evidence="8">
    <location>
        <begin position="564"/>
        <end position="577"/>
    </location>
</feature>
<evidence type="ECO:0000259" key="10">
    <source>
        <dbReference type="PROSITE" id="PS51194"/>
    </source>
</evidence>
<dbReference type="GO" id="GO:0016787">
    <property type="term" value="F:hydrolase activity"/>
    <property type="evidence" value="ECO:0007669"/>
    <property type="project" value="UniProtKB-KW"/>
</dbReference>
<dbReference type="InterPro" id="IPR014001">
    <property type="entry name" value="Helicase_ATP-bd"/>
</dbReference>
<comment type="similarity">
    <text evidence="7">Belongs to the DEAD box helicase family.</text>
</comment>
<evidence type="ECO:0000256" key="4">
    <source>
        <dbReference type="ARBA" id="ARBA00022806"/>
    </source>
</evidence>